<gene>
    <name evidence="6" type="ORF">EY643_18070</name>
</gene>
<keyword evidence="7" id="KW-1185">Reference proteome</keyword>
<feature type="domain" description="Major facilitator superfamily (MFS) profile" evidence="5">
    <location>
        <begin position="3"/>
        <end position="384"/>
    </location>
</feature>
<dbReference type="InterPro" id="IPR050327">
    <property type="entry name" value="Proton-linked_MCT"/>
</dbReference>
<evidence type="ECO:0000256" key="4">
    <source>
        <dbReference type="SAM" id="Phobius"/>
    </source>
</evidence>
<evidence type="ECO:0000259" key="5">
    <source>
        <dbReference type="PROSITE" id="PS50850"/>
    </source>
</evidence>
<feature type="transmembrane region" description="Helical" evidence="4">
    <location>
        <begin position="359"/>
        <end position="380"/>
    </location>
</feature>
<name>A0A5P9NR40_9GAMM</name>
<proteinExistence type="predicted"/>
<feature type="transmembrane region" description="Helical" evidence="4">
    <location>
        <begin position="241"/>
        <end position="260"/>
    </location>
</feature>
<reference evidence="6 7" key="1">
    <citation type="submission" date="2019-02" db="EMBL/GenBank/DDBJ databases">
        <authorList>
            <person name="Li S.-H."/>
        </authorList>
    </citation>
    <scope>NUCLEOTIDE SEQUENCE [LARGE SCALE GENOMIC DNA]</scope>
    <source>
        <strain evidence="6 7">IMCC14385</strain>
    </source>
</reference>
<dbReference type="Proteomes" id="UP000326287">
    <property type="component" value="Chromosome"/>
</dbReference>
<dbReference type="KEGG" id="halc:EY643_18070"/>
<feature type="transmembrane region" description="Helical" evidence="4">
    <location>
        <begin position="296"/>
        <end position="317"/>
    </location>
</feature>
<dbReference type="AlphaFoldDB" id="A0A5P9NR40"/>
<organism evidence="6 7">
    <name type="scientific">Halioglobus maricola</name>
    <dbReference type="NCBI Taxonomy" id="2601894"/>
    <lineage>
        <taxon>Bacteria</taxon>
        <taxon>Pseudomonadati</taxon>
        <taxon>Pseudomonadota</taxon>
        <taxon>Gammaproteobacteria</taxon>
        <taxon>Cellvibrionales</taxon>
        <taxon>Halieaceae</taxon>
        <taxon>Halioglobus</taxon>
    </lineage>
</organism>
<evidence type="ECO:0000256" key="1">
    <source>
        <dbReference type="ARBA" id="ARBA00022692"/>
    </source>
</evidence>
<dbReference type="Pfam" id="PF07690">
    <property type="entry name" value="MFS_1"/>
    <property type="match status" value="1"/>
</dbReference>
<protein>
    <submittedName>
        <fullName evidence="6">MFS transporter</fullName>
    </submittedName>
</protein>
<feature type="transmembrane region" description="Helical" evidence="4">
    <location>
        <begin position="95"/>
        <end position="118"/>
    </location>
</feature>
<feature type="transmembrane region" description="Helical" evidence="4">
    <location>
        <begin position="39"/>
        <end position="60"/>
    </location>
</feature>
<evidence type="ECO:0000256" key="2">
    <source>
        <dbReference type="ARBA" id="ARBA00022989"/>
    </source>
</evidence>
<dbReference type="RefSeq" id="WP_153240564.1">
    <property type="nucleotide sequence ID" value="NZ_CP036422.1"/>
</dbReference>
<dbReference type="InterPro" id="IPR036259">
    <property type="entry name" value="MFS_trans_sf"/>
</dbReference>
<sequence>MRNWFPAFAGMACLGFGAGLMSIYGFFVPALSEEFGVGAATINIGPVALMLVPGLAAPFVGKFADSMPIRRIILAGCTLAMLGLVLTSLAPSLAVAGLCFLLFALGMTLYGPVVVNSLMVKLYVGREGKALALVAAGTSIASAVLPPLVGAGLEMFGWRTALAALALTLLVVLWLLVWLCIPADIGASVGGAASKPAEIYRRREFWLVGVAVALVFNVSVLATICYPPLFISRGMDPVEVGLMLSISAIAGLSGKVFVAISADYLQDRPRVLAIGIMLVQCTGIAILLLFKEGWPIWLGLACSGFGVGAFLPVHPWLNSRYFDTAVIGQVNGAQMPLMLPLALAGPPLAGLVFDRTGSYDPVLASMVVLLLLACLVLTILPRPAPAPAPVA</sequence>
<dbReference type="PANTHER" id="PTHR11360">
    <property type="entry name" value="MONOCARBOXYLATE TRANSPORTER"/>
    <property type="match status" value="1"/>
</dbReference>
<dbReference type="Gene3D" id="1.20.1250.20">
    <property type="entry name" value="MFS general substrate transporter like domains"/>
    <property type="match status" value="1"/>
</dbReference>
<dbReference type="SUPFAM" id="SSF103473">
    <property type="entry name" value="MFS general substrate transporter"/>
    <property type="match status" value="1"/>
</dbReference>
<feature type="transmembrane region" description="Helical" evidence="4">
    <location>
        <begin position="130"/>
        <end position="149"/>
    </location>
</feature>
<feature type="transmembrane region" description="Helical" evidence="4">
    <location>
        <begin position="272"/>
        <end position="290"/>
    </location>
</feature>
<feature type="transmembrane region" description="Helical" evidence="4">
    <location>
        <begin position="72"/>
        <end position="89"/>
    </location>
</feature>
<evidence type="ECO:0000256" key="3">
    <source>
        <dbReference type="ARBA" id="ARBA00023136"/>
    </source>
</evidence>
<dbReference type="EMBL" id="CP036422">
    <property type="protein sequence ID" value="QFU77418.1"/>
    <property type="molecule type" value="Genomic_DNA"/>
</dbReference>
<feature type="transmembrane region" description="Helical" evidence="4">
    <location>
        <begin position="205"/>
        <end position="229"/>
    </location>
</feature>
<dbReference type="OrthoDB" id="5724434at2"/>
<dbReference type="GO" id="GO:0022857">
    <property type="term" value="F:transmembrane transporter activity"/>
    <property type="evidence" value="ECO:0007669"/>
    <property type="project" value="InterPro"/>
</dbReference>
<accession>A0A5P9NR40</accession>
<keyword evidence="1 4" id="KW-0812">Transmembrane</keyword>
<keyword evidence="2 4" id="KW-1133">Transmembrane helix</keyword>
<evidence type="ECO:0000313" key="7">
    <source>
        <dbReference type="Proteomes" id="UP000326287"/>
    </source>
</evidence>
<dbReference type="PROSITE" id="PS50850">
    <property type="entry name" value="MFS"/>
    <property type="match status" value="1"/>
</dbReference>
<feature type="transmembrane region" description="Helical" evidence="4">
    <location>
        <begin position="7"/>
        <end position="27"/>
    </location>
</feature>
<dbReference type="InterPro" id="IPR020846">
    <property type="entry name" value="MFS_dom"/>
</dbReference>
<keyword evidence="3 4" id="KW-0472">Membrane</keyword>
<evidence type="ECO:0000313" key="6">
    <source>
        <dbReference type="EMBL" id="QFU77418.1"/>
    </source>
</evidence>
<feature type="transmembrane region" description="Helical" evidence="4">
    <location>
        <begin position="337"/>
        <end position="353"/>
    </location>
</feature>
<dbReference type="InterPro" id="IPR011701">
    <property type="entry name" value="MFS"/>
</dbReference>
<dbReference type="PANTHER" id="PTHR11360:SF284">
    <property type="entry name" value="EG:103B4.3 PROTEIN-RELATED"/>
    <property type="match status" value="1"/>
</dbReference>
<feature type="transmembrane region" description="Helical" evidence="4">
    <location>
        <begin position="161"/>
        <end position="185"/>
    </location>
</feature>